<reference evidence="2" key="1">
    <citation type="journal article" date="2017" name="Parasit. Vectors">
        <title>Sialotranscriptomics of Rhipicephalus zambeziensis reveals intricate expression profiles of secretory proteins and suggests tight temporal transcriptional regulation during blood-feeding.</title>
        <authorList>
            <person name="de Castro M.H."/>
            <person name="de Klerk D."/>
            <person name="Pienaar R."/>
            <person name="Rees D.J.G."/>
            <person name="Mans B.J."/>
        </authorList>
    </citation>
    <scope>NUCLEOTIDE SEQUENCE</scope>
    <source>
        <tissue evidence="2">Salivary glands</tissue>
    </source>
</reference>
<protein>
    <submittedName>
        <fullName evidence="2">Uncharacterized protein</fullName>
    </submittedName>
</protein>
<feature type="region of interest" description="Disordered" evidence="1">
    <location>
        <begin position="64"/>
        <end position="134"/>
    </location>
</feature>
<sequence>MQLLNLLAGGQPEETSAFVVERRVGGAHLPEVLTRVVSGRLFLAGLAVGQVRVFLVRHGPGTVHAYGGAPPRRSLARRRRARPGDGGVEPTPSRTAVHRSTRRGGERAACTKPGTAVHTERGHRDEEERHADGIVVPEHRRTRRGRAAPPPPVRPVTLSHGPFLLSPLLRYLAAAPLVRRDPRHQPRRRVRGVCVTHARARPCFFFQAIPRFFFLSFADGRLHVVFDLAAPFGGRLLPFSVHFSPTFRVCSSHFAVPRRTARPRPAPNAVQSDASEPAGVLSSFPLPSRHRPSESRQAVIRAGSARAFEPRSVASTLLPLLDNAAGQPSRQLPVSFGGGLRADGRRGRAYIMRPA</sequence>
<dbReference type="AlphaFoldDB" id="A0A224YGQ9"/>
<dbReference type="EMBL" id="GFPF01001998">
    <property type="protein sequence ID" value="MAA13144.1"/>
    <property type="molecule type" value="Transcribed_RNA"/>
</dbReference>
<accession>A0A224YGQ9</accession>
<organism evidence="2">
    <name type="scientific">Rhipicephalus zambeziensis</name>
    <dbReference type="NCBI Taxonomy" id="60191"/>
    <lineage>
        <taxon>Eukaryota</taxon>
        <taxon>Metazoa</taxon>
        <taxon>Ecdysozoa</taxon>
        <taxon>Arthropoda</taxon>
        <taxon>Chelicerata</taxon>
        <taxon>Arachnida</taxon>
        <taxon>Acari</taxon>
        <taxon>Parasitiformes</taxon>
        <taxon>Ixodida</taxon>
        <taxon>Ixodoidea</taxon>
        <taxon>Ixodidae</taxon>
        <taxon>Rhipicephalinae</taxon>
        <taxon>Rhipicephalus</taxon>
        <taxon>Rhipicephalus</taxon>
    </lineage>
</organism>
<feature type="compositionally biased region" description="Basic and acidic residues" evidence="1">
    <location>
        <begin position="118"/>
        <end position="132"/>
    </location>
</feature>
<name>A0A224YGQ9_9ACAR</name>
<evidence type="ECO:0000313" key="2">
    <source>
        <dbReference type="EMBL" id="MAA13144.1"/>
    </source>
</evidence>
<evidence type="ECO:0000256" key="1">
    <source>
        <dbReference type="SAM" id="MobiDB-lite"/>
    </source>
</evidence>
<proteinExistence type="predicted"/>
<feature type="region of interest" description="Disordered" evidence="1">
    <location>
        <begin position="259"/>
        <end position="295"/>
    </location>
</feature>